<accession>A0A6L2JDS1</accession>
<evidence type="ECO:0000313" key="2">
    <source>
        <dbReference type="EMBL" id="GEU34717.1"/>
    </source>
</evidence>
<feature type="region of interest" description="Disordered" evidence="1">
    <location>
        <begin position="14"/>
        <end position="112"/>
    </location>
</feature>
<gene>
    <name evidence="2" type="ORF">Tci_006695</name>
</gene>
<protein>
    <submittedName>
        <fullName evidence="2">Uncharacterized protein</fullName>
    </submittedName>
</protein>
<comment type="caution">
    <text evidence="2">The sequence shown here is derived from an EMBL/GenBank/DDBJ whole genome shotgun (WGS) entry which is preliminary data.</text>
</comment>
<feature type="compositionally biased region" description="Basic and acidic residues" evidence="1">
    <location>
        <begin position="88"/>
        <end position="99"/>
    </location>
</feature>
<feature type="compositionally biased region" description="Pro residues" evidence="1">
    <location>
        <begin position="103"/>
        <end position="112"/>
    </location>
</feature>
<dbReference type="AlphaFoldDB" id="A0A6L2JDS1"/>
<name>A0A6L2JDS1_TANCI</name>
<dbReference type="EMBL" id="BKCJ010000610">
    <property type="protein sequence ID" value="GEU34717.1"/>
    <property type="molecule type" value="Genomic_DNA"/>
</dbReference>
<evidence type="ECO:0000256" key="1">
    <source>
        <dbReference type="SAM" id="MobiDB-lite"/>
    </source>
</evidence>
<feature type="compositionally biased region" description="Polar residues" evidence="1">
    <location>
        <begin position="33"/>
        <end position="50"/>
    </location>
</feature>
<sequence length="112" mass="12640">MRFEGEVLHESWLWRDPKKVLRKRDHDDEDSSARPNQGKSPAKTSKSGKSVTAKEPVKEAVFEIASDDIEQTVNDVANDDDQPPDDSTQTKDKAPKQDCFKQPPRPPTPDPE</sequence>
<organism evidence="2">
    <name type="scientific">Tanacetum cinerariifolium</name>
    <name type="common">Dalmatian daisy</name>
    <name type="synonym">Chrysanthemum cinerariifolium</name>
    <dbReference type="NCBI Taxonomy" id="118510"/>
    <lineage>
        <taxon>Eukaryota</taxon>
        <taxon>Viridiplantae</taxon>
        <taxon>Streptophyta</taxon>
        <taxon>Embryophyta</taxon>
        <taxon>Tracheophyta</taxon>
        <taxon>Spermatophyta</taxon>
        <taxon>Magnoliopsida</taxon>
        <taxon>eudicotyledons</taxon>
        <taxon>Gunneridae</taxon>
        <taxon>Pentapetalae</taxon>
        <taxon>asterids</taxon>
        <taxon>campanulids</taxon>
        <taxon>Asterales</taxon>
        <taxon>Asteraceae</taxon>
        <taxon>Asteroideae</taxon>
        <taxon>Anthemideae</taxon>
        <taxon>Anthemidinae</taxon>
        <taxon>Tanacetum</taxon>
    </lineage>
</organism>
<reference evidence="2" key="1">
    <citation type="journal article" date="2019" name="Sci. Rep.">
        <title>Draft genome of Tanacetum cinerariifolium, the natural source of mosquito coil.</title>
        <authorList>
            <person name="Yamashiro T."/>
            <person name="Shiraishi A."/>
            <person name="Satake H."/>
            <person name="Nakayama K."/>
        </authorList>
    </citation>
    <scope>NUCLEOTIDE SEQUENCE</scope>
</reference>
<proteinExistence type="predicted"/>